<accession>A0A517ZMM1</accession>
<proteinExistence type="predicted"/>
<reference evidence="2 3" key="1">
    <citation type="submission" date="2019-02" db="EMBL/GenBank/DDBJ databases">
        <title>Deep-cultivation of Planctomycetes and their phenomic and genomic characterization uncovers novel biology.</title>
        <authorList>
            <person name="Wiegand S."/>
            <person name="Jogler M."/>
            <person name="Boedeker C."/>
            <person name="Pinto D."/>
            <person name="Vollmers J."/>
            <person name="Rivas-Marin E."/>
            <person name="Kohn T."/>
            <person name="Peeters S.H."/>
            <person name="Heuer A."/>
            <person name="Rast P."/>
            <person name="Oberbeckmann S."/>
            <person name="Bunk B."/>
            <person name="Jeske O."/>
            <person name="Meyerdierks A."/>
            <person name="Storesund J.E."/>
            <person name="Kallscheuer N."/>
            <person name="Luecker S."/>
            <person name="Lage O.M."/>
            <person name="Pohl T."/>
            <person name="Merkel B.J."/>
            <person name="Hornburger P."/>
            <person name="Mueller R.-W."/>
            <person name="Bruemmer F."/>
            <person name="Labrenz M."/>
            <person name="Spormann A.M."/>
            <person name="Op den Camp H."/>
            <person name="Overmann J."/>
            <person name="Amann R."/>
            <person name="Jetten M.S.M."/>
            <person name="Mascher T."/>
            <person name="Medema M.H."/>
            <person name="Devos D.P."/>
            <person name="Kaster A.-K."/>
            <person name="Ovreas L."/>
            <person name="Rohde M."/>
            <person name="Galperin M.Y."/>
            <person name="Jogler C."/>
        </authorList>
    </citation>
    <scope>NUCLEOTIDE SEQUENCE [LARGE SCALE GENOMIC DNA]</scope>
    <source>
        <strain evidence="2 3">Mal52</strain>
    </source>
</reference>
<dbReference type="Proteomes" id="UP000319383">
    <property type="component" value="Chromosome"/>
</dbReference>
<feature type="region of interest" description="Disordered" evidence="1">
    <location>
        <begin position="1"/>
        <end position="69"/>
    </location>
</feature>
<feature type="compositionally biased region" description="Pro residues" evidence="1">
    <location>
        <begin position="341"/>
        <end position="351"/>
    </location>
</feature>
<evidence type="ECO:0000256" key="1">
    <source>
        <dbReference type="SAM" id="MobiDB-lite"/>
    </source>
</evidence>
<protein>
    <submittedName>
        <fullName evidence="2">Uncharacterized protein</fullName>
    </submittedName>
</protein>
<evidence type="ECO:0000313" key="3">
    <source>
        <dbReference type="Proteomes" id="UP000319383"/>
    </source>
</evidence>
<gene>
    <name evidence="2" type="ORF">Mal52_22060</name>
</gene>
<feature type="region of interest" description="Disordered" evidence="1">
    <location>
        <begin position="329"/>
        <end position="351"/>
    </location>
</feature>
<organism evidence="2 3">
    <name type="scientific">Symmachiella dynata</name>
    <dbReference type="NCBI Taxonomy" id="2527995"/>
    <lineage>
        <taxon>Bacteria</taxon>
        <taxon>Pseudomonadati</taxon>
        <taxon>Planctomycetota</taxon>
        <taxon>Planctomycetia</taxon>
        <taxon>Planctomycetales</taxon>
        <taxon>Planctomycetaceae</taxon>
        <taxon>Symmachiella</taxon>
    </lineage>
</organism>
<dbReference type="AlphaFoldDB" id="A0A517ZMM1"/>
<dbReference type="KEGG" id="sdyn:Mal52_22060"/>
<keyword evidence="3" id="KW-1185">Reference proteome</keyword>
<evidence type="ECO:0000313" key="2">
    <source>
        <dbReference type="EMBL" id="QDU43730.1"/>
    </source>
</evidence>
<dbReference type="EMBL" id="CP036276">
    <property type="protein sequence ID" value="QDU43730.1"/>
    <property type="molecule type" value="Genomic_DNA"/>
</dbReference>
<feature type="compositionally biased region" description="Low complexity" evidence="1">
    <location>
        <begin position="331"/>
        <end position="340"/>
    </location>
</feature>
<dbReference type="Gene3D" id="2.50.20.10">
    <property type="entry name" value="Lipoprotein localisation LolA/LolB/LppX"/>
    <property type="match status" value="1"/>
</dbReference>
<feature type="region of interest" description="Disordered" evidence="1">
    <location>
        <begin position="227"/>
        <end position="246"/>
    </location>
</feature>
<sequence length="351" mass="38534">MAYGYAAPPELHRAILPDLPTGPQNQQPRADLTLAQAETAPEESAEKPAETPAETPAEKPPEKGGNKATATDALRKSRELLSQHQSIRANVIETVEIGNHGFTATGRYLQRGKMKLRLEFDLQIGQTIGAMMEVCDGEVLHTRHIIGEEVQLTRRNVREILEAASASKVATADMFIAEMGFGGLPGLLAAMEQSMTFDNLKDDSLGDKSVWMIQGTWNQQFRSRFLPPQQANAGPQGGQKEGQQPAQALPSLVPDFVKVYLDRQTGFPLKIQYLKKVAGRNHARPMLTLAFRDIELNGVIDDSEFTFIPPETPTPVDLTSLYKERIRAAEEAAAQRNAPGAPQPIQQPPQN</sequence>
<feature type="compositionally biased region" description="Basic and acidic residues" evidence="1">
    <location>
        <begin position="56"/>
        <end position="65"/>
    </location>
</feature>
<name>A0A517ZMM1_9PLAN</name>